<name>A0A4R6I5J3_9GAMM</name>
<keyword evidence="2" id="KW-1185">Reference proteome</keyword>
<dbReference type="EMBL" id="SNWH01000001">
    <property type="protein sequence ID" value="TDO16557.1"/>
    <property type="molecule type" value="Genomic_DNA"/>
</dbReference>
<accession>A0A4R6I5J3</accession>
<comment type="caution">
    <text evidence="1">The sequence shown here is derived from an EMBL/GenBank/DDBJ whole genome shotgun (WGS) entry which is preliminary data.</text>
</comment>
<organism evidence="1 2">
    <name type="scientific">Halomonas ventosae</name>
    <dbReference type="NCBI Taxonomy" id="229007"/>
    <lineage>
        <taxon>Bacteria</taxon>
        <taxon>Pseudomonadati</taxon>
        <taxon>Pseudomonadota</taxon>
        <taxon>Gammaproteobacteria</taxon>
        <taxon>Oceanospirillales</taxon>
        <taxon>Halomonadaceae</taxon>
        <taxon>Halomonas</taxon>
    </lineage>
</organism>
<dbReference type="Proteomes" id="UP000295150">
    <property type="component" value="Unassembled WGS sequence"/>
</dbReference>
<gene>
    <name evidence="1" type="ORF">DFO68_10184</name>
</gene>
<proteinExistence type="predicted"/>
<dbReference type="AlphaFoldDB" id="A0A4R6I5J3"/>
<reference evidence="1 2" key="1">
    <citation type="submission" date="2019-03" db="EMBL/GenBank/DDBJ databases">
        <title>Freshwater and sediment microbial communities from various areas in North America, analyzing microbe dynamics in response to fracking.</title>
        <authorList>
            <person name="Lamendella R."/>
        </authorList>
    </citation>
    <scope>NUCLEOTIDE SEQUENCE [LARGE SCALE GENOMIC DNA]</scope>
    <source>
        <strain evidence="1 2">1_TX</strain>
    </source>
</reference>
<protein>
    <submittedName>
        <fullName evidence="1">Uncharacterized protein</fullName>
    </submittedName>
</protein>
<evidence type="ECO:0000313" key="2">
    <source>
        <dbReference type="Proteomes" id="UP000295150"/>
    </source>
</evidence>
<sequence length="61" mass="6808">MVQVVFIHRLLAGGALADLDAWGMYEQIFGAILMNIKAGRRTAAMLEVSKFANEHRYVLLS</sequence>
<evidence type="ECO:0000313" key="1">
    <source>
        <dbReference type="EMBL" id="TDO16557.1"/>
    </source>
</evidence>